<sequence>MYTNFMGCDVDMRIGQDGRAYVIEVDPLPVFFYPTGSQLEDTDVKHGFPGGYRAVVNTYITNYFLKHPGDRESRFVELAAIFDRLPTLPSSANEVPELEVLGPWNGTVLDLGCGKGSVGRALHADPRNRITHLIGVDISKQSLDNQENSTYNELIHDRMECFLAKQTSMFDHIFCISALQFLPVEELDFVLARCFQLARCSITIVIDDLQISRRYTPETLAHLKAFFMDHSENIKTFQIQHGWRLQSSTTGHRLQFHLYRDGKLE</sequence>
<organism evidence="2 3">
    <name type="scientific">Aspergillus sergii</name>
    <dbReference type="NCBI Taxonomy" id="1034303"/>
    <lineage>
        <taxon>Eukaryota</taxon>
        <taxon>Fungi</taxon>
        <taxon>Dikarya</taxon>
        <taxon>Ascomycota</taxon>
        <taxon>Pezizomycotina</taxon>
        <taxon>Eurotiomycetes</taxon>
        <taxon>Eurotiomycetidae</taxon>
        <taxon>Eurotiales</taxon>
        <taxon>Aspergillaceae</taxon>
        <taxon>Aspergillus</taxon>
        <taxon>Aspergillus subgen. Circumdati</taxon>
    </lineage>
</organism>
<evidence type="ECO:0000313" key="2">
    <source>
        <dbReference type="EMBL" id="KAE8331624.1"/>
    </source>
</evidence>
<dbReference type="EMBL" id="ML741768">
    <property type="protein sequence ID" value="KAE8331624.1"/>
    <property type="molecule type" value="Genomic_DNA"/>
</dbReference>
<dbReference type="InterPro" id="IPR029063">
    <property type="entry name" value="SAM-dependent_MTases_sf"/>
</dbReference>
<keyword evidence="3" id="KW-1185">Reference proteome</keyword>
<dbReference type="AlphaFoldDB" id="A0A5N6XEE4"/>
<dbReference type="InterPro" id="IPR041698">
    <property type="entry name" value="Methyltransf_25"/>
</dbReference>
<reference evidence="3" key="1">
    <citation type="submission" date="2019-04" db="EMBL/GenBank/DDBJ databases">
        <title>Friends and foes A comparative genomics studyof 23 Aspergillus species from section Flavi.</title>
        <authorList>
            <consortium name="DOE Joint Genome Institute"/>
            <person name="Kjaerbolling I."/>
            <person name="Vesth T."/>
            <person name="Frisvad J.C."/>
            <person name="Nybo J.L."/>
            <person name="Theobald S."/>
            <person name="Kildgaard S."/>
            <person name="Isbrandt T."/>
            <person name="Kuo A."/>
            <person name="Sato A."/>
            <person name="Lyhne E.K."/>
            <person name="Kogle M.E."/>
            <person name="Wiebenga A."/>
            <person name="Kun R.S."/>
            <person name="Lubbers R.J."/>
            <person name="Makela M.R."/>
            <person name="Barry K."/>
            <person name="Chovatia M."/>
            <person name="Clum A."/>
            <person name="Daum C."/>
            <person name="Haridas S."/>
            <person name="He G."/>
            <person name="LaButti K."/>
            <person name="Lipzen A."/>
            <person name="Mondo S."/>
            <person name="Riley R."/>
            <person name="Salamov A."/>
            <person name="Simmons B.A."/>
            <person name="Magnuson J.K."/>
            <person name="Henrissat B."/>
            <person name="Mortensen U.H."/>
            <person name="Larsen T.O."/>
            <person name="Devries R.P."/>
            <person name="Grigoriev I.V."/>
            <person name="Machida M."/>
            <person name="Baker S.E."/>
            <person name="Andersen M.R."/>
        </authorList>
    </citation>
    <scope>NUCLEOTIDE SEQUENCE [LARGE SCALE GENOMIC DNA]</scope>
    <source>
        <strain evidence="3">CBS 130017</strain>
    </source>
</reference>
<dbReference type="Proteomes" id="UP000325945">
    <property type="component" value="Unassembled WGS sequence"/>
</dbReference>
<evidence type="ECO:0000313" key="3">
    <source>
        <dbReference type="Proteomes" id="UP000325945"/>
    </source>
</evidence>
<accession>A0A5N6XEE4</accession>
<feature type="domain" description="Methyltransferase" evidence="1">
    <location>
        <begin position="108"/>
        <end position="197"/>
    </location>
</feature>
<gene>
    <name evidence="2" type="ORF">BDV39DRAFT_168226</name>
</gene>
<protein>
    <recommendedName>
        <fullName evidence="1">Methyltransferase domain-containing protein</fullName>
    </recommendedName>
</protein>
<dbReference type="Gene3D" id="3.40.50.150">
    <property type="entry name" value="Vaccinia Virus protein VP39"/>
    <property type="match status" value="1"/>
</dbReference>
<dbReference type="SUPFAM" id="SSF53335">
    <property type="entry name" value="S-adenosyl-L-methionine-dependent methyltransferases"/>
    <property type="match status" value="1"/>
</dbReference>
<dbReference type="Pfam" id="PF13649">
    <property type="entry name" value="Methyltransf_25"/>
    <property type="match status" value="1"/>
</dbReference>
<proteinExistence type="predicted"/>
<evidence type="ECO:0000259" key="1">
    <source>
        <dbReference type="Pfam" id="PF13649"/>
    </source>
</evidence>
<dbReference type="CDD" id="cd02440">
    <property type="entry name" value="AdoMet_MTases"/>
    <property type="match status" value="1"/>
</dbReference>
<name>A0A5N6XEE4_9EURO</name>